<comment type="similarity">
    <text evidence="1">Belongs to the Gfa family.</text>
</comment>
<proteinExistence type="inferred from homology"/>
<comment type="caution">
    <text evidence="6">The sequence shown here is derived from an EMBL/GenBank/DDBJ whole genome shotgun (WGS) entry which is preliminary data.</text>
</comment>
<reference evidence="7" key="1">
    <citation type="journal article" date="2019" name="Int. J. Syst. Evol. Microbiol.">
        <title>The Global Catalogue of Microorganisms (GCM) 10K type strain sequencing project: providing services to taxonomists for standard genome sequencing and annotation.</title>
        <authorList>
            <consortium name="The Broad Institute Genomics Platform"/>
            <consortium name="The Broad Institute Genome Sequencing Center for Infectious Disease"/>
            <person name="Wu L."/>
            <person name="Ma J."/>
        </authorList>
    </citation>
    <scope>NUCLEOTIDE SEQUENCE [LARGE SCALE GENOMIC DNA]</scope>
    <source>
        <strain evidence="7">NBRC 111756</strain>
    </source>
</reference>
<sequence length="167" mass="18887">MLLEGSCHCGTVRFSVHSSHPYPFNLCYCSICRKTAGGGGYAINLGGDYETLKIRGKEYIRVYQARIKDPATGKIKESPGQRSFCKKCGSALWVWDPRWPDLVHPFASAIDTDLPVPPEHTHMMLNSKARWVELHIGPKDQKFDEYPQESLADWHRRLGLVSDSAPR</sequence>
<keyword evidence="4" id="KW-0456">Lyase</keyword>
<evidence type="ECO:0000256" key="1">
    <source>
        <dbReference type="ARBA" id="ARBA00005495"/>
    </source>
</evidence>
<dbReference type="InterPro" id="IPR011057">
    <property type="entry name" value="Mss4-like_sf"/>
</dbReference>
<dbReference type="PANTHER" id="PTHR33337">
    <property type="entry name" value="GFA DOMAIN-CONTAINING PROTEIN"/>
    <property type="match status" value="1"/>
</dbReference>
<dbReference type="PANTHER" id="PTHR33337:SF44">
    <property type="entry name" value="DUF636 DOMAIN PROTEIN (AFU_ORTHOLOGUE AFUA_1G09754)"/>
    <property type="match status" value="1"/>
</dbReference>
<gene>
    <name evidence="6" type="ORF">ACFQDL_26195</name>
</gene>
<dbReference type="SUPFAM" id="SSF51316">
    <property type="entry name" value="Mss4-like"/>
    <property type="match status" value="1"/>
</dbReference>
<keyword evidence="3" id="KW-0862">Zinc</keyword>
<dbReference type="Pfam" id="PF04828">
    <property type="entry name" value="GFA"/>
    <property type="match status" value="1"/>
</dbReference>
<name>A0ABW2A6Z5_9GAMM</name>
<evidence type="ECO:0000313" key="6">
    <source>
        <dbReference type="EMBL" id="MFC6673188.1"/>
    </source>
</evidence>
<organism evidence="6 7">
    <name type="scientific">Marinobacterium aestuariivivens</name>
    <dbReference type="NCBI Taxonomy" id="1698799"/>
    <lineage>
        <taxon>Bacteria</taxon>
        <taxon>Pseudomonadati</taxon>
        <taxon>Pseudomonadota</taxon>
        <taxon>Gammaproteobacteria</taxon>
        <taxon>Oceanospirillales</taxon>
        <taxon>Oceanospirillaceae</taxon>
        <taxon>Marinobacterium</taxon>
    </lineage>
</organism>
<accession>A0ABW2A6Z5</accession>
<protein>
    <submittedName>
        <fullName evidence="6">GFA family protein</fullName>
    </submittedName>
</protein>
<evidence type="ECO:0000256" key="2">
    <source>
        <dbReference type="ARBA" id="ARBA00022723"/>
    </source>
</evidence>
<dbReference type="InterPro" id="IPR006913">
    <property type="entry name" value="CENP-V/GFA"/>
</dbReference>
<evidence type="ECO:0000259" key="5">
    <source>
        <dbReference type="PROSITE" id="PS51891"/>
    </source>
</evidence>
<evidence type="ECO:0000256" key="4">
    <source>
        <dbReference type="ARBA" id="ARBA00023239"/>
    </source>
</evidence>
<dbReference type="EMBL" id="JBHSWE010000001">
    <property type="protein sequence ID" value="MFC6673188.1"/>
    <property type="molecule type" value="Genomic_DNA"/>
</dbReference>
<feature type="domain" description="CENP-V/GFA" evidence="5">
    <location>
        <begin position="3"/>
        <end position="140"/>
    </location>
</feature>
<dbReference type="RefSeq" id="WP_379911572.1">
    <property type="nucleotide sequence ID" value="NZ_JBHSWE010000001.1"/>
</dbReference>
<dbReference type="PROSITE" id="PS51891">
    <property type="entry name" value="CENP_V_GFA"/>
    <property type="match status" value="1"/>
</dbReference>
<dbReference type="Gene3D" id="3.90.1590.10">
    <property type="entry name" value="glutathione-dependent formaldehyde- activating enzyme (gfa)"/>
    <property type="match status" value="1"/>
</dbReference>
<evidence type="ECO:0000256" key="3">
    <source>
        <dbReference type="ARBA" id="ARBA00022833"/>
    </source>
</evidence>
<keyword evidence="2" id="KW-0479">Metal-binding</keyword>
<dbReference type="Proteomes" id="UP001596422">
    <property type="component" value="Unassembled WGS sequence"/>
</dbReference>
<keyword evidence="7" id="KW-1185">Reference proteome</keyword>
<evidence type="ECO:0000313" key="7">
    <source>
        <dbReference type="Proteomes" id="UP001596422"/>
    </source>
</evidence>